<feature type="transmembrane region" description="Helical" evidence="1">
    <location>
        <begin position="69"/>
        <end position="95"/>
    </location>
</feature>
<dbReference type="RefSeq" id="WP_386098960.1">
    <property type="nucleotide sequence ID" value="NZ_JBHUOZ010000003.1"/>
</dbReference>
<evidence type="ECO:0000313" key="2">
    <source>
        <dbReference type="EMBL" id="MFD2920498.1"/>
    </source>
</evidence>
<name>A0ABW6A9X0_9BACT</name>
<sequence>MDNQHEPTLFGLKFDENTKAEIKSIATWAAFISYTVFGFLFLFFLGLIFGGKAVVEAFKQSGQVDAGTAGMAGTMVILVAGFIMAIFGVWFYFLFRASQQFKKAVTTGNVYSFNEGVKSLNTYFIIAVVFTALSVFTGFIGLF</sequence>
<proteinExistence type="predicted"/>
<evidence type="ECO:0008006" key="4">
    <source>
        <dbReference type="Google" id="ProtNLM"/>
    </source>
</evidence>
<keyword evidence="1" id="KW-0812">Transmembrane</keyword>
<keyword evidence="1" id="KW-1133">Transmembrane helix</keyword>
<evidence type="ECO:0000256" key="1">
    <source>
        <dbReference type="SAM" id="Phobius"/>
    </source>
</evidence>
<gene>
    <name evidence="2" type="ORF">ACFS6H_12300</name>
</gene>
<feature type="transmembrane region" description="Helical" evidence="1">
    <location>
        <begin position="25"/>
        <end position="49"/>
    </location>
</feature>
<keyword evidence="1" id="KW-0472">Membrane</keyword>
<dbReference type="Proteomes" id="UP001597511">
    <property type="component" value="Unassembled WGS sequence"/>
</dbReference>
<accession>A0ABW6A9X0</accession>
<dbReference type="EMBL" id="JBHUOZ010000003">
    <property type="protein sequence ID" value="MFD2920498.1"/>
    <property type="molecule type" value="Genomic_DNA"/>
</dbReference>
<organism evidence="2 3">
    <name type="scientific">Terrimonas rubra</name>
    <dbReference type="NCBI Taxonomy" id="1035890"/>
    <lineage>
        <taxon>Bacteria</taxon>
        <taxon>Pseudomonadati</taxon>
        <taxon>Bacteroidota</taxon>
        <taxon>Chitinophagia</taxon>
        <taxon>Chitinophagales</taxon>
        <taxon>Chitinophagaceae</taxon>
        <taxon>Terrimonas</taxon>
    </lineage>
</organism>
<reference evidence="3" key="1">
    <citation type="journal article" date="2019" name="Int. J. Syst. Evol. Microbiol.">
        <title>The Global Catalogue of Microorganisms (GCM) 10K type strain sequencing project: providing services to taxonomists for standard genome sequencing and annotation.</title>
        <authorList>
            <consortium name="The Broad Institute Genomics Platform"/>
            <consortium name="The Broad Institute Genome Sequencing Center for Infectious Disease"/>
            <person name="Wu L."/>
            <person name="Ma J."/>
        </authorList>
    </citation>
    <scope>NUCLEOTIDE SEQUENCE [LARGE SCALE GENOMIC DNA]</scope>
    <source>
        <strain evidence="3">KCTC 23299</strain>
    </source>
</reference>
<evidence type="ECO:0000313" key="3">
    <source>
        <dbReference type="Proteomes" id="UP001597511"/>
    </source>
</evidence>
<keyword evidence="3" id="KW-1185">Reference proteome</keyword>
<comment type="caution">
    <text evidence="2">The sequence shown here is derived from an EMBL/GenBank/DDBJ whole genome shotgun (WGS) entry which is preliminary data.</text>
</comment>
<feature type="transmembrane region" description="Helical" evidence="1">
    <location>
        <begin position="123"/>
        <end position="142"/>
    </location>
</feature>
<protein>
    <recommendedName>
        <fullName evidence="4">DUF1206 domain-containing protein</fullName>
    </recommendedName>
</protein>